<dbReference type="GO" id="GO:0005829">
    <property type="term" value="C:cytosol"/>
    <property type="evidence" value="ECO:0007669"/>
    <property type="project" value="TreeGrafter"/>
</dbReference>
<protein>
    <recommendedName>
        <fullName evidence="5">Glycosyl transferase</fullName>
    </recommendedName>
</protein>
<gene>
    <name evidence="3" type="ORF">DCC81_11470</name>
</gene>
<evidence type="ECO:0000313" key="3">
    <source>
        <dbReference type="EMBL" id="PUZ24931.1"/>
    </source>
</evidence>
<proteinExistence type="predicted"/>
<organism evidence="3 4">
    <name type="scientific">Chitinophaga parva</name>
    <dbReference type="NCBI Taxonomy" id="2169414"/>
    <lineage>
        <taxon>Bacteria</taxon>
        <taxon>Pseudomonadati</taxon>
        <taxon>Bacteroidota</taxon>
        <taxon>Chitinophagia</taxon>
        <taxon>Chitinophagales</taxon>
        <taxon>Chitinophagaceae</taxon>
        <taxon>Chitinophaga</taxon>
    </lineage>
</organism>
<dbReference type="PANTHER" id="PTHR30160:SF22">
    <property type="entry name" value="LIPOPOLYSACCHARIDE CORE BIOSYNTHESIS PROTEIN"/>
    <property type="match status" value="1"/>
</dbReference>
<dbReference type="Pfam" id="PF01075">
    <property type="entry name" value="Glyco_transf_9"/>
    <property type="match status" value="1"/>
</dbReference>
<evidence type="ECO:0000256" key="1">
    <source>
        <dbReference type="ARBA" id="ARBA00022676"/>
    </source>
</evidence>
<dbReference type="RefSeq" id="WP_108686768.1">
    <property type="nucleotide sequence ID" value="NZ_QCYK01000002.1"/>
</dbReference>
<evidence type="ECO:0000313" key="4">
    <source>
        <dbReference type="Proteomes" id="UP000244450"/>
    </source>
</evidence>
<dbReference type="CDD" id="cd03789">
    <property type="entry name" value="GT9_LPS_heptosyltransferase"/>
    <property type="match status" value="1"/>
</dbReference>
<dbReference type="Gene3D" id="3.40.50.2000">
    <property type="entry name" value="Glycogen Phosphorylase B"/>
    <property type="match status" value="2"/>
</dbReference>
<dbReference type="AlphaFoldDB" id="A0A2T7BF73"/>
<keyword evidence="4" id="KW-1185">Reference proteome</keyword>
<dbReference type="GO" id="GO:0009244">
    <property type="term" value="P:lipopolysaccharide core region biosynthetic process"/>
    <property type="evidence" value="ECO:0007669"/>
    <property type="project" value="TreeGrafter"/>
</dbReference>
<dbReference type="Proteomes" id="UP000244450">
    <property type="component" value="Unassembled WGS sequence"/>
</dbReference>
<evidence type="ECO:0008006" key="5">
    <source>
        <dbReference type="Google" id="ProtNLM"/>
    </source>
</evidence>
<sequence length="350" mass="38098">MPATNKPRTILAIRLSALGDAAMTIPVIREMLAADPQLQVVLVTNQRWLALGQGIDRLHLVGADVKGRHQGVPGLYRLYREIRKAYHISAVADLHGVLRARILRTFFLLSGKKVAVIDKGRAEKKALTRQEHKILQPLKTTVQRYRDVFAQLGIQGITVTPIRNNALSGKVQAITGIKGAGERWIGIAPFATYREKMYPLERMEAVMNVLGTDPGCKVFLFGGGPGEIQQLAALAADNPNVVCAAGKFSLEEELAMVAQLDVMVSMDSANMHLASLKGTPVVSVWGATHPYAGFMGYGQSAADAAQIVLECRPCSVFGNKPCFRGDHACMEWLEPMVIVDHVRKVLARGG</sequence>
<comment type="caution">
    <text evidence="3">The sequence shown here is derived from an EMBL/GenBank/DDBJ whole genome shotgun (WGS) entry which is preliminary data.</text>
</comment>
<dbReference type="PANTHER" id="PTHR30160">
    <property type="entry name" value="TETRAACYLDISACCHARIDE 4'-KINASE-RELATED"/>
    <property type="match status" value="1"/>
</dbReference>
<dbReference type="InterPro" id="IPR051199">
    <property type="entry name" value="LPS_LOS_Heptosyltrfase"/>
</dbReference>
<reference evidence="3 4" key="1">
    <citation type="submission" date="2018-04" db="EMBL/GenBank/DDBJ databases">
        <title>Chitinophaga fuyangensis sp. nov., isolated from soil in a chemical factory.</title>
        <authorList>
            <person name="Chen K."/>
        </authorList>
    </citation>
    <scope>NUCLEOTIDE SEQUENCE [LARGE SCALE GENOMIC DNA]</scope>
    <source>
        <strain evidence="3 4">LY-1</strain>
    </source>
</reference>
<dbReference type="EMBL" id="QCYK01000002">
    <property type="protein sequence ID" value="PUZ24931.1"/>
    <property type="molecule type" value="Genomic_DNA"/>
</dbReference>
<accession>A0A2T7BF73</accession>
<evidence type="ECO:0000256" key="2">
    <source>
        <dbReference type="ARBA" id="ARBA00022679"/>
    </source>
</evidence>
<keyword evidence="1" id="KW-0328">Glycosyltransferase</keyword>
<dbReference type="OrthoDB" id="9768048at2"/>
<dbReference type="GO" id="GO:0008713">
    <property type="term" value="F:ADP-heptose-lipopolysaccharide heptosyltransferase activity"/>
    <property type="evidence" value="ECO:0007669"/>
    <property type="project" value="TreeGrafter"/>
</dbReference>
<dbReference type="InterPro" id="IPR002201">
    <property type="entry name" value="Glyco_trans_9"/>
</dbReference>
<name>A0A2T7BF73_9BACT</name>
<keyword evidence="2" id="KW-0808">Transferase</keyword>
<dbReference type="SUPFAM" id="SSF53756">
    <property type="entry name" value="UDP-Glycosyltransferase/glycogen phosphorylase"/>
    <property type="match status" value="1"/>
</dbReference>